<proteinExistence type="predicted"/>
<organism evidence="2">
    <name type="scientific">Ralstonia solanacearum</name>
    <name type="common">Pseudomonas solanacearum</name>
    <dbReference type="NCBI Taxonomy" id="305"/>
    <lineage>
        <taxon>Bacteria</taxon>
        <taxon>Pseudomonadati</taxon>
        <taxon>Pseudomonadota</taxon>
        <taxon>Betaproteobacteria</taxon>
        <taxon>Burkholderiales</taxon>
        <taxon>Burkholderiaceae</taxon>
        <taxon>Ralstonia</taxon>
        <taxon>Ralstonia solanacearum species complex</taxon>
    </lineage>
</organism>
<evidence type="ECO:0000313" key="2">
    <source>
        <dbReference type="EMBL" id="CUV20374.1"/>
    </source>
</evidence>
<gene>
    <name evidence="2" type="ORF">PSS4_v1_1460009</name>
</gene>
<feature type="compositionally biased region" description="Gly residues" evidence="1">
    <location>
        <begin position="72"/>
        <end position="83"/>
    </location>
</feature>
<protein>
    <submittedName>
        <fullName evidence="2">Uncharacterized protein</fullName>
    </submittedName>
</protein>
<feature type="region of interest" description="Disordered" evidence="1">
    <location>
        <begin position="30"/>
        <end position="83"/>
    </location>
</feature>
<dbReference type="AlphaFoldDB" id="A0A0S4UE00"/>
<name>A0A0S4UE00_RALSL</name>
<dbReference type="EMBL" id="LN899821">
    <property type="protein sequence ID" value="CUV20374.1"/>
    <property type="molecule type" value="Genomic_DNA"/>
</dbReference>
<reference evidence="2" key="1">
    <citation type="submission" date="2015-10" db="EMBL/GenBank/DDBJ databases">
        <authorList>
            <person name="Gilbert D.G."/>
        </authorList>
    </citation>
    <scope>NUCLEOTIDE SEQUENCE</scope>
    <source>
        <strain evidence="2">Phyl III-seqv23</strain>
    </source>
</reference>
<accession>A0A0S4UE00</accession>
<evidence type="ECO:0000256" key="1">
    <source>
        <dbReference type="SAM" id="MobiDB-lite"/>
    </source>
</evidence>
<sequence length="83" mass="8838">MKKSTRVPNSLTHFLNQKLAMKENTKINLSVPGTGSRAPMENSHRAATLKAKSDPWSASRRVRLPHKPGVPLGSGGSSDGSSS</sequence>